<dbReference type="SUPFAM" id="SSF53254">
    <property type="entry name" value="Phosphoglycerate mutase-like"/>
    <property type="match status" value="1"/>
</dbReference>
<reference evidence="2 3" key="1">
    <citation type="submission" date="2017-11" db="EMBL/GenBank/DDBJ databases">
        <title>Infants hospitalized years apart are colonized by the same room-sourced microbial strains.</title>
        <authorList>
            <person name="Brooks B."/>
            <person name="Olm M.R."/>
            <person name="Firek B.A."/>
            <person name="Baker R."/>
            <person name="Thomas B.C."/>
            <person name="Morowitz M.J."/>
            <person name="Banfield J.F."/>
        </authorList>
    </citation>
    <scope>NUCLEOTIDE SEQUENCE [LARGE SCALE GENOMIC DNA]</scope>
    <source>
        <strain evidence="2">S2_009_000_R2_76</strain>
    </source>
</reference>
<dbReference type="AlphaFoldDB" id="A0A2W5F780"/>
<proteinExistence type="predicted"/>
<dbReference type="Proteomes" id="UP000249645">
    <property type="component" value="Unassembled WGS sequence"/>
</dbReference>
<organism evidence="2 3">
    <name type="scientific">Pseudopedobacter saltans</name>
    <dbReference type="NCBI Taxonomy" id="151895"/>
    <lineage>
        <taxon>Bacteria</taxon>
        <taxon>Pseudomonadati</taxon>
        <taxon>Bacteroidota</taxon>
        <taxon>Sphingobacteriia</taxon>
        <taxon>Sphingobacteriales</taxon>
        <taxon>Sphingobacteriaceae</taxon>
        <taxon>Pseudopedobacter</taxon>
    </lineage>
</organism>
<dbReference type="InterPro" id="IPR029033">
    <property type="entry name" value="His_PPase_superfam"/>
</dbReference>
<dbReference type="PANTHER" id="PTHR47623:SF1">
    <property type="entry name" value="OS09G0287300 PROTEIN"/>
    <property type="match status" value="1"/>
</dbReference>
<accession>A0A2W5F780</accession>
<dbReference type="EMBL" id="QFOI01000108">
    <property type="protein sequence ID" value="PZP49500.1"/>
    <property type="molecule type" value="Genomic_DNA"/>
</dbReference>
<dbReference type="Gene3D" id="3.40.50.1240">
    <property type="entry name" value="Phosphoglycerate mutase-like"/>
    <property type="match status" value="1"/>
</dbReference>
<sequence length="164" mass="18778">MKELILVRHAKSSWDNPSLKDFDRPLNERGKKDVITMSERLASRNVHPDLLIASPARRTLTTAKAFAKTLEIKAEEIVLVPSLYQALPAEFFRVIKNIDNSKNCVLMFTHNTGLTDFANELTNVHIDNIPTCGIFAVKADIANWRDFAKSNKQFWFFDYPKLLL</sequence>
<name>A0A2W5F780_9SPHI</name>
<evidence type="ECO:0000256" key="1">
    <source>
        <dbReference type="PIRSR" id="PIRSR613078-2"/>
    </source>
</evidence>
<evidence type="ECO:0000313" key="3">
    <source>
        <dbReference type="Proteomes" id="UP000249645"/>
    </source>
</evidence>
<dbReference type="CDD" id="cd07067">
    <property type="entry name" value="HP_PGM_like"/>
    <property type="match status" value="1"/>
</dbReference>
<protein>
    <submittedName>
        <fullName evidence="2">Phosphohistidine phosphatase</fullName>
    </submittedName>
</protein>
<dbReference type="Pfam" id="PF00300">
    <property type="entry name" value="His_Phos_1"/>
    <property type="match status" value="1"/>
</dbReference>
<dbReference type="InterPro" id="IPR013078">
    <property type="entry name" value="His_Pase_superF_clade-1"/>
</dbReference>
<dbReference type="PANTHER" id="PTHR47623">
    <property type="entry name" value="OS09G0287300 PROTEIN"/>
    <property type="match status" value="1"/>
</dbReference>
<comment type="caution">
    <text evidence="2">The sequence shown here is derived from an EMBL/GenBank/DDBJ whole genome shotgun (WGS) entry which is preliminary data.</text>
</comment>
<evidence type="ECO:0000313" key="2">
    <source>
        <dbReference type="EMBL" id="PZP49500.1"/>
    </source>
</evidence>
<gene>
    <name evidence="2" type="ORF">DI598_07615</name>
</gene>
<feature type="binding site" evidence="1">
    <location>
        <position position="58"/>
    </location>
    <ligand>
        <name>substrate</name>
    </ligand>
</feature>